<evidence type="ECO:0000256" key="1">
    <source>
        <dbReference type="SAM" id="Phobius"/>
    </source>
</evidence>
<dbReference type="EMBL" id="BMNL01000003">
    <property type="protein sequence ID" value="GGP21456.1"/>
    <property type="molecule type" value="Genomic_DNA"/>
</dbReference>
<evidence type="ECO:0008006" key="4">
    <source>
        <dbReference type="Google" id="ProtNLM"/>
    </source>
</evidence>
<sequence length="145" mass="17464">MEKEAIERALREDPSILIRVLQESEELRAFLKSYIGDDIARKDDIKTMTDILTKMVDQNAQLMKQLDKRFEEVIGQMDKRFDDMDKRFDDMNRHFEEMINQLDKRFDQMDKRFIQVDRRLSFLEKVVIGLYVPIVIEIILQLLHL</sequence>
<accession>A0A830GXU5</accession>
<dbReference type="Proteomes" id="UP000610960">
    <property type="component" value="Unassembled WGS sequence"/>
</dbReference>
<feature type="transmembrane region" description="Helical" evidence="1">
    <location>
        <begin position="122"/>
        <end position="143"/>
    </location>
</feature>
<dbReference type="Gene3D" id="6.10.250.2540">
    <property type="match status" value="1"/>
</dbReference>
<dbReference type="Gene3D" id="3.90.20.10">
    <property type="match status" value="1"/>
</dbReference>
<dbReference type="AlphaFoldDB" id="A0A830GXU5"/>
<name>A0A830GXU5_9CREN</name>
<keyword evidence="1" id="KW-0472">Membrane</keyword>
<proteinExistence type="predicted"/>
<reference evidence="2" key="2">
    <citation type="submission" date="2020-09" db="EMBL/GenBank/DDBJ databases">
        <authorList>
            <person name="Sun Q."/>
            <person name="Ohkuma M."/>
        </authorList>
    </citation>
    <scope>NUCLEOTIDE SEQUENCE</scope>
    <source>
        <strain evidence="2">JCM 10088</strain>
    </source>
</reference>
<dbReference type="RefSeq" id="WP_188596648.1">
    <property type="nucleotide sequence ID" value="NZ_BMNL01000003.1"/>
</dbReference>
<reference evidence="2" key="1">
    <citation type="journal article" date="2014" name="Int. J. Syst. Evol. Microbiol.">
        <title>Complete genome sequence of Corynebacterium casei LMG S-19264T (=DSM 44701T), isolated from a smear-ripened cheese.</title>
        <authorList>
            <consortium name="US DOE Joint Genome Institute (JGI-PGF)"/>
            <person name="Walter F."/>
            <person name="Albersmeier A."/>
            <person name="Kalinowski J."/>
            <person name="Ruckert C."/>
        </authorList>
    </citation>
    <scope>NUCLEOTIDE SEQUENCE</scope>
    <source>
        <strain evidence="2">JCM 10088</strain>
    </source>
</reference>
<keyword evidence="1" id="KW-1133">Transmembrane helix</keyword>
<gene>
    <name evidence="2" type="ORF">GCM10007981_13350</name>
</gene>
<evidence type="ECO:0000313" key="2">
    <source>
        <dbReference type="EMBL" id="GGP21456.1"/>
    </source>
</evidence>
<comment type="caution">
    <text evidence="2">The sequence shown here is derived from an EMBL/GenBank/DDBJ whole genome shotgun (WGS) entry which is preliminary data.</text>
</comment>
<keyword evidence="1" id="KW-0812">Transmembrane</keyword>
<evidence type="ECO:0000313" key="3">
    <source>
        <dbReference type="Proteomes" id="UP000610960"/>
    </source>
</evidence>
<organism evidence="2 3">
    <name type="scientific">Thermocladium modestius</name>
    <dbReference type="NCBI Taxonomy" id="62609"/>
    <lineage>
        <taxon>Archaea</taxon>
        <taxon>Thermoproteota</taxon>
        <taxon>Thermoprotei</taxon>
        <taxon>Thermoproteales</taxon>
        <taxon>Thermoproteaceae</taxon>
        <taxon>Thermocladium</taxon>
    </lineage>
</organism>
<protein>
    <recommendedName>
        <fullName evidence="4">t-SNARE coiled-coil homology domain-containing protein</fullName>
    </recommendedName>
</protein>
<keyword evidence="3" id="KW-1185">Reference proteome</keyword>